<dbReference type="GO" id="GO:0051989">
    <property type="term" value="F:coproporphyrinogen dehydrogenase activity"/>
    <property type="evidence" value="ECO:0007669"/>
    <property type="project" value="UniProtKB-EC"/>
</dbReference>
<evidence type="ECO:0000256" key="9">
    <source>
        <dbReference type="ARBA" id="ARBA00023002"/>
    </source>
</evidence>
<dbReference type="UniPathway" id="UPA00251">
    <property type="reaction ID" value="UER00323"/>
</dbReference>
<keyword evidence="7 14" id="KW-0949">S-adenosyl-L-methionine</keyword>
<dbReference type="GO" id="GO:0046872">
    <property type="term" value="F:metal ion binding"/>
    <property type="evidence" value="ECO:0007669"/>
    <property type="project" value="UniProtKB-KW"/>
</dbReference>
<dbReference type="PIRSF" id="PIRSF000167">
    <property type="entry name" value="HemN"/>
    <property type="match status" value="1"/>
</dbReference>
<dbReference type="SFLD" id="SFLDS00029">
    <property type="entry name" value="Radical_SAM"/>
    <property type="match status" value="1"/>
</dbReference>
<dbReference type="EMBL" id="QLMD01000003">
    <property type="protein sequence ID" value="RAJ99167.1"/>
    <property type="molecule type" value="Genomic_DNA"/>
</dbReference>
<keyword evidence="5 14" id="KW-0004">4Fe-4S</keyword>
<comment type="caution">
    <text evidence="18">The sequence shown here is derived from an EMBL/GenBank/DDBJ whole genome shotgun (WGS) entry which is preliminary data.</text>
</comment>
<feature type="binding site" evidence="15">
    <location>
        <position position="53"/>
    </location>
    <ligand>
        <name>S-adenosyl-L-methionine</name>
        <dbReference type="ChEBI" id="CHEBI:59789"/>
        <label>1</label>
    </ligand>
</feature>
<comment type="subcellular location">
    <subcellularLocation>
        <location evidence="1 14">Cytoplasm</location>
    </subcellularLocation>
</comment>
<comment type="cofactor">
    <cofactor evidence="14 16">
        <name>[4Fe-4S] cluster</name>
        <dbReference type="ChEBI" id="CHEBI:49883"/>
    </cofactor>
    <text evidence="14 16">Binds 1 [4Fe-4S] cluster. The cluster is coordinated with 3 cysteines and an exchangeable S-adenosyl-L-methionine.</text>
</comment>
<dbReference type="Proteomes" id="UP000249203">
    <property type="component" value="Unassembled WGS sequence"/>
</dbReference>
<proteinExistence type="inferred from homology"/>
<evidence type="ECO:0000256" key="10">
    <source>
        <dbReference type="ARBA" id="ARBA00023004"/>
    </source>
</evidence>
<keyword evidence="8 14" id="KW-0479">Metal-binding</keyword>
<keyword evidence="10 14" id="KW-0408">Iron</keyword>
<evidence type="ECO:0000256" key="1">
    <source>
        <dbReference type="ARBA" id="ARBA00004496"/>
    </source>
</evidence>
<dbReference type="SMART" id="SM00729">
    <property type="entry name" value="Elp3"/>
    <property type="match status" value="1"/>
</dbReference>
<dbReference type="InterPro" id="IPR010723">
    <property type="entry name" value="HemN_C"/>
</dbReference>
<dbReference type="GO" id="GO:0004109">
    <property type="term" value="F:coproporphyrinogen oxidase activity"/>
    <property type="evidence" value="ECO:0007669"/>
    <property type="project" value="InterPro"/>
</dbReference>
<dbReference type="InterPro" id="IPR058240">
    <property type="entry name" value="rSAM_sf"/>
</dbReference>
<dbReference type="Pfam" id="PF04055">
    <property type="entry name" value="Radical_SAM"/>
    <property type="match status" value="1"/>
</dbReference>
<evidence type="ECO:0000256" key="11">
    <source>
        <dbReference type="ARBA" id="ARBA00023014"/>
    </source>
</evidence>
<evidence type="ECO:0000313" key="18">
    <source>
        <dbReference type="EMBL" id="RAJ99167.1"/>
    </source>
</evidence>
<feature type="binding site" evidence="15">
    <location>
        <position position="171"/>
    </location>
    <ligand>
        <name>S-adenosyl-L-methionine</name>
        <dbReference type="ChEBI" id="CHEBI:59789"/>
        <label>2</label>
    </ligand>
</feature>
<evidence type="ECO:0000256" key="12">
    <source>
        <dbReference type="ARBA" id="ARBA00023244"/>
    </source>
</evidence>
<dbReference type="Gene3D" id="3.30.750.200">
    <property type="match status" value="1"/>
</dbReference>
<dbReference type="GO" id="GO:0006782">
    <property type="term" value="P:protoporphyrinogen IX biosynthetic process"/>
    <property type="evidence" value="ECO:0007669"/>
    <property type="project" value="UniProtKB-UniPathway"/>
</dbReference>
<feature type="binding site" evidence="15">
    <location>
        <begin position="110"/>
        <end position="111"/>
    </location>
    <ligand>
        <name>S-adenosyl-L-methionine</name>
        <dbReference type="ChEBI" id="CHEBI:59789"/>
        <label>2</label>
    </ligand>
</feature>
<evidence type="ECO:0000256" key="13">
    <source>
        <dbReference type="ARBA" id="ARBA00048321"/>
    </source>
</evidence>
<evidence type="ECO:0000256" key="6">
    <source>
        <dbReference type="ARBA" id="ARBA00022490"/>
    </source>
</evidence>
<dbReference type="InterPro" id="IPR034505">
    <property type="entry name" value="Coproporphyrinogen-III_oxidase"/>
</dbReference>
<comment type="catalytic activity">
    <reaction evidence="13 14">
        <text>coproporphyrinogen III + 2 S-adenosyl-L-methionine = protoporphyrinogen IX + 2 5'-deoxyadenosine + 2 L-methionine + 2 CO2</text>
        <dbReference type="Rhea" id="RHEA:15425"/>
        <dbReference type="ChEBI" id="CHEBI:16526"/>
        <dbReference type="ChEBI" id="CHEBI:17319"/>
        <dbReference type="ChEBI" id="CHEBI:57307"/>
        <dbReference type="ChEBI" id="CHEBI:57309"/>
        <dbReference type="ChEBI" id="CHEBI:57844"/>
        <dbReference type="ChEBI" id="CHEBI:59789"/>
        <dbReference type="EC" id="1.3.98.3"/>
    </reaction>
</comment>
<dbReference type="InterPro" id="IPR007197">
    <property type="entry name" value="rSAM"/>
</dbReference>
<evidence type="ECO:0000259" key="17">
    <source>
        <dbReference type="PROSITE" id="PS51918"/>
    </source>
</evidence>
<dbReference type="CDD" id="cd01335">
    <property type="entry name" value="Radical_SAM"/>
    <property type="match status" value="1"/>
</dbReference>
<feature type="binding site" evidence="16">
    <location>
        <position position="59"/>
    </location>
    <ligand>
        <name>[4Fe-4S] cluster</name>
        <dbReference type="ChEBI" id="CHEBI:49883"/>
        <note>4Fe-4S-S-AdoMet</note>
    </ligand>
</feature>
<feature type="binding site" evidence="16">
    <location>
        <position position="66"/>
    </location>
    <ligand>
        <name>[4Fe-4S] cluster</name>
        <dbReference type="ChEBI" id="CHEBI:49883"/>
        <note>4Fe-4S-S-AdoMet</note>
    </ligand>
</feature>
<feature type="binding site" evidence="16">
    <location>
        <position position="63"/>
    </location>
    <ligand>
        <name>[4Fe-4S] cluster</name>
        <dbReference type="ChEBI" id="CHEBI:49883"/>
        <note>4Fe-4S-S-AdoMet</note>
    </ligand>
</feature>
<dbReference type="SFLD" id="SFLDG01065">
    <property type="entry name" value="anaerobic_coproporphyrinogen-I"/>
    <property type="match status" value="1"/>
</dbReference>
<keyword evidence="9 14" id="KW-0560">Oxidoreductase</keyword>
<dbReference type="PROSITE" id="PS51918">
    <property type="entry name" value="RADICAL_SAM"/>
    <property type="match status" value="1"/>
</dbReference>
<dbReference type="Gene3D" id="1.10.10.920">
    <property type="match status" value="1"/>
</dbReference>
<feature type="binding site" evidence="15">
    <location>
        <position position="109"/>
    </location>
    <ligand>
        <name>S-adenosyl-L-methionine</name>
        <dbReference type="ChEBI" id="CHEBI:59789"/>
        <label>1</label>
    </ligand>
</feature>
<comment type="subunit">
    <text evidence="4">Monomer.</text>
</comment>
<evidence type="ECO:0000256" key="4">
    <source>
        <dbReference type="ARBA" id="ARBA00011245"/>
    </source>
</evidence>
<dbReference type="PANTHER" id="PTHR13932:SF6">
    <property type="entry name" value="OXYGEN-INDEPENDENT COPROPORPHYRINOGEN III OXIDASE"/>
    <property type="match status" value="1"/>
</dbReference>
<reference evidence="19 21" key="1">
    <citation type="journal article" date="2018" name="Front. Microbiol.">
        <title>Genome-Based Analysis Reveals the Taxonomy and Diversity of the Family Idiomarinaceae.</title>
        <authorList>
            <person name="Liu Y."/>
            <person name="Lai Q."/>
            <person name="Shao Z."/>
        </authorList>
    </citation>
    <scope>NUCLEOTIDE SEQUENCE [LARGE SCALE GENOMIC DNA]</scope>
    <source>
        <strain evidence="19 21">CF12-14</strain>
    </source>
</reference>
<feature type="binding site" evidence="15">
    <location>
        <position position="144"/>
    </location>
    <ligand>
        <name>S-adenosyl-L-methionine</name>
        <dbReference type="ChEBI" id="CHEBI:59789"/>
        <label>1</label>
    </ligand>
</feature>
<evidence type="ECO:0000256" key="5">
    <source>
        <dbReference type="ARBA" id="ARBA00022485"/>
    </source>
</evidence>
<dbReference type="SUPFAM" id="SSF102114">
    <property type="entry name" value="Radical SAM enzymes"/>
    <property type="match status" value="1"/>
</dbReference>
<dbReference type="NCBIfam" id="TIGR00538">
    <property type="entry name" value="hemN"/>
    <property type="match status" value="1"/>
</dbReference>
<evidence type="ECO:0000256" key="8">
    <source>
        <dbReference type="ARBA" id="ARBA00022723"/>
    </source>
</evidence>
<evidence type="ECO:0000256" key="14">
    <source>
        <dbReference type="PIRNR" id="PIRNR000167"/>
    </source>
</evidence>
<dbReference type="GO" id="GO:0051539">
    <property type="term" value="F:4 iron, 4 sulfur cluster binding"/>
    <property type="evidence" value="ECO:0007669"/>
    <property type="project" value="UniProtKB-KW"/>
</dbReference>
<reference evidence="18 20" key="2">
    <citation type="submission" date="2018-06" db="EMBL/GenBank/DDBJ databases">
        <title>Genomic Encyclopedia of Type Strains, Phase III (KMG-III): the genomes of soil and plant-associated and newly described type strains.</title>
        <authorList>
            <person name="Whitman W."/>
        </authorList>
    </citation>
    <scope>NUCLEOTIDE SEQUENCE [LARGE SCALE GENOMIC DNA]</scope>
    <source>
        <strain evidence="18 20">CGMCC 1.15366</strain>
    </source>
</reference>
<evidence type="ECO:0000256" key="15">
    <source>
        <dbReference type="PIRSR" id="PIRSR000167-1"/>
    </source>
</evidence>
<feature type="binding site" evidence="15">
    <location>
        <position position="242"/>
    </location>
    <ligand>
        <name>S-adenosyl-L-methionine</name>
        <dbReference type="ChEBI" id="CHEBI:59789"/>
        <label>2</label>
    </ligand>
</feature>
<keyword evidence="11 14" id="KW-0411">Iron-sulfur</keyword>
<protein>
    <recommendedName>
        <fullName evidence="14">Coproporphyrinogen-III oxidase</fullName>
        <ecNumber evidence="14">1.3.98.3</ecNumber>
    </recommendedName>
</protein>
<feature type="binding site" evidence="15">
    <location>
        <position position="328"/>
    </location>
    <ligand>
        <name>S-adenosyl-L-methionine</name>
        <dbReference type="ChEBI" id="CHEBI:59789"/>
        <label>1</label>
    </ligand>
</feature>
<accession>A0A327WZZ0</accession>
<feature type="binding site" evidence="15">
    <location>
        <position position="183"/>
    </location>
    <ligand>
        <name>S-adenosyl-L-methionine</name>
        <dbReference type="ChEBI" id="CHEBI:59789"/>
        <label>2</label>
    </ligand>
</feature>
<evidence type="ECO:0000256" key="2">
    <source>
        <dbReference type="ARBA" id="ARBA00004785"/>
    </source>
</evidence>
<evidence type="ECO:0000313" key="19">
    <source>
        <dbReference type="EMBL" id="RUO27684.1"/>
    </source>
</evidence>
<feature type="domain" description="Radical SAM core" evidence="17">
    <location>
        <begin position="44"/>
        <end position="279"/>
    </location>
</feature>
<dbReference type="OrthoDB" id="9808022at2"/>
<dbReference type="InterPro" id="IPR004558">
    <property type="entry name" value="Coprogen_oxidase_HemN"/>
</dbReference>
<sequence>MQALSWDPTLAKKYDLHGPRYTSYPTALELRSDFPSAPVKQALLTSDAPLSAYLHVPFCHQLCYYCGCNKIVTRHQHKADRYLDALAAEFDMYSPLLSHRGIQHLHLGGGTPTFLNAGQLTRLMFLLRQHLGFVPQADSEVSIEIDPRSCDLDKLTLLRELGFNRVSFGVQDFNHIVQQAINRVQPLSMVQELVEHARALQFESINLDLVYGLPLQTAQNFEHTLTTLLNLRPDRVSLFSYAHLPNRFAAQRKIATHDLLAGPAKQQLLLRAIERLSQAGYQSIGMDHFALPTDNLAKSQRQGNMQRNFQGYTTHGSDCLIGFGVTAISQVNGVIWQHQKDLPAYYAAVDAQQLAVDRGFQLSRDDQIRAAAISQLICHFELDLVAFGNAWQIAAHDDLRDAFEALEPFIADGLVVVTPTRIQVTEQGQLWVRLICACFDAYQRNSGQFSKVI</sequence>
<dbReference type="EC" id="1.3.98.3" evidence="14"/>
<gene>
    <name evidence="19" type="primary">hemN</name>
    <name evidence="18" type="ORF">B0I24_103161</name>
    <name evidence="19" type="ORF">CWE07_03445</name>
</gene>
<dbReference type="RefSeq" id="WP_111568776.1">
    <property type="nucleotide sequence ID" value="NZ_PIPK01000002.1"/>
</dbReference>
<dbReference type="EMBL" id="PIPK01000002">
    <property type="protein sequence ID" value="RUO27684.1"/>
    <property type="molecule type" value="Genomic_DNA"/>
</dbReference>
<feature type="binding site" evidence="15">
    <location>
        <begin position="65"/>
        <end position="67"/>
    </location>
    <ligand>
        <name>S-adenosyl-L-methionine</name>
        <dbReference type="ChEBI" id="CHEBI:59789"/>
        <label>2</label>
    </ligand>
</feature>
<comment type="pathway">
    <text evidence="2 14">Porphyrin-containing compound metabolism; protoporphyrin-IX biosynthesis; protoporphyrinogen-IX from coproporphyrinogen-III (AdoMet route): step 1/1.</text>
</comment>
<keyword evidence="12 14" id="KW-0627">Porphyrin biosynthesis</keyword>
<dbReference type="GO" id="GO:0005737">
    <property type="term" value="C:cytoplasm"/>
    <property type="evidence" value="ECO:0007669"/>
    <property type="project" value="UniProtKB-SubCell"/>
</dbReference>
<keyword evidence="6 14" id="KW-0963">Cytoplasm</keyword>
<comment type="similarity">
    <text evidence="3 14">Belongs to the anaerobic coproporphyrinogen-III oxidase family.</text>
</comment>
<evidence type="ECO:0000313" key="20">
    <source>
        <dbReference type="Proteomes" id="UP000249203"/>
    </source>
</evidence>
<evidence type="ECO:0000256" key="16">
    <source>
        <dbReference type="PIRSR" id="PIRSR000167-2"/>
    </source>
</evidence>
<keyword evidence="21" id="KW-1185">Reference proteome</keyword>
<organism evidence="18 20">
    <name type="scientific">Aliidiomarina maris</name>
    <dbReference type="NCBI Taxonomy" id="531312"/>
    <lineage>
        <taxon>Bacteria</taxon>
        <taxon>Pseudomonadati</taxon>
        <taxon>Pseudomonadota</taxon>
        <taxon>Gammaproteobacteria</taxon>
        <taxon>Alteromonadales</taxon>
        <taxon>Idiomarinaceae</taxon>
        <taxon>Aliidiomarina</taxon>
    </lineage>
</organism>
<dbReference type="InterPro" id="IPR006638">
    <property type="entry name" value="Elp3/MiaA/NifB-like_rSAM"/>
</dbReference>
<dbReference type="Proteomes" id="UP000287865">
    <property type="component" value="Unassembled WGS sequence"/>
</dbReference>
<feature type="binding site" evidence="15">
    <location>
        <position position="208"/>
    </location>
    <ligand>
        <name>S-adenosyl-L-methionine</name>
        <dbReference type="ChEBI" id="CHEBI:59789"/>
        <label>2</label>
    </ligand>
</feature>
<name>A0A327WZZ0_9GAMM</name>
<evidence type="ECO:0000256" key="3">
    <source>
        <dbReference type="ARBA" id="ARBA00005493"/>
    </source>
</evidence>
<dbReference type="PANTHER" id="PTHR13932">
    <property type="entry name" value="COPROPORPHYRINIGEN III OXIDASE"/>
    <property type="match status" value="1"/>
</dbReference>
<evidence type="ECO:0000313" key="21">
    <source>
        <dbReference type="Proteomes" id="UP000287865"/>
    </source>
</evidence>
<evidence type="ECO:0000256" key="7">
    <source>
        <dbReference type="ARBA" id="ARBA00022691"/>
    </source>
</evidence>
<dbReference type="Pfam" id="PF06969">
    <property type="entry name" value="HemN_C"/>
    <property type="match status" value="1"/>
</dbReference>
<dbReference type="AlphaFoldDB" id="A0A327WZZ0"/>